<evidence type="ECO:0000256" key="1">
    <source>
        <dbReference type="SAM" id="Phobius"/>
    </source>
</evidence>
<dbReference type="OrthoDB" id="1466970at2"/>
<dbReference type="STRING" id="619805.SAMN05660477_00333"/>
<evidence type="ECO:0008006" key="4">
    <source>
        <dbReference type="Google" id="ProtNLM"/>
    </source>
</evidence>
<dbReference type="AlphaFoldDB" id="A0A1T5CTL5"/>
<keyword evidence="1" id="KW-0812">Transmembrane</keyword>
<dbReference type="EMBL" id="FUYZ01000001">
    <property type="protein sequence ID" value="SKB62686.1"/>
    <property type="molecule type" value="Genomic_DNA"/>
</dbReference>
<dbReference type="Proteomes" id="UP000191112">
    <property type="component" value="Unassembled WGS sequence"/>
</dbReference>
<accession>A0A1T5CTL5</accession>
<keyword evidence="1" id="KW-0472">Membrane</keyword>
<proteinExistence type="predicted"/>
<evidence type="ECO:0000313" key="3">
    <source>
        <dbReference type="Proteomes" id="UP000191112"/>
    </source>
</evidence>
<keyword evidence="3" id="KW-1185">Reference proteome</keyword>
<gene>
    <name evidence="2" type="ORF">SAMN05660477_00333</name>
</gene>
<reference evidence="2 3" key="1">
    <citation type="submission" date="2017-02" db="EMBL/GenBank/DDBJ databases">
        <authorList>
            <person name="Peterson S.W."/>
        </authorList>
    </citation>
    <scope>NUCLEOTIDE SEQUENCE [LARGE SCALE GENOMIC DNA]</scope>
    <source>
        <strain evidence="2 3">DSM 22323</strain>
    </source>
</reference>
<protein>
    <recommendedName>
        <fullName evidence="4">DUF4258 domain-containing protein</fullName>
    </recommendedName>
</protein>
<organism evidence="2 3">
    <name type="scientific">Soonwooa buanensis</name>
    <dbReference type="NCBI Taxonomy" id="619805"/>
    <lineage>
        <taxon>Bacteria</taxon>
        <taxon>Pseudomonadati</taxon>
        <taxon>Bacteroidota</taxon>
        <taxon>Flavobacteriia</taxon>
        <taxon>Flavobacteriales</taxon>
        <taxon>Weeksellaceae</taxon>
        <taxon>Chryseobacterium group</taxon>
        <taxon>Soonwooa</taxon>
    </lineage>
</organism>
<evidence type="ECO:0000313" key="2">
    <source>
        <dbReference type="EMBL" id="SKB62686.1"/>
    </source>
</evidence>
<dbReference type="RefSeq" id="WP_079665632.1">
    <property type="nucleotide sequence ID" value="NZ_FUYZ01000001.1"/>
</dbReference>
<sequence>MLKKLKFYLIGFLPGLIIVFFILNKKGASCSYFPNDRVIGESMTKEVSIPTALKAQLASQNIDTKYLKDSIIAKGTIDFDKSQAQKQPFPEYYMTSPEKNPKYELTYEKTKDSVVIKTFKKLN</sequence>
<feature type="transmembrane region" description="Helical" evidence="1">
    <location>
        <begin position="7"/>
        <end position="23"/>
    </location>
</feature>
<keyword evidence="1" id="KW-1133">Transmembrane helix</keyword>
<name>A0A1T5CTL5_9FLAO</name>